<gene>
    <name evidence="1" type="ORF">PGH07_04660</name>
</gene>
<evidence type="ECO:0000313" key="2">
    <source>
        <dbReference type="Proteomes" id="UP001169069"/>
    </source>
</evidence>
<keyword evidence="2" id="KW-1185">Reference proteome</keyword>
<comment type="caution">
    <text evidence="1">The sequence shown here is derived from an EMBL/GenBank/DDBJ whole genome shotgun (WGS) entry which is preliminary data.</text>
</comment>
<organism evidence="1 2">
    <name type="scientific">Sulfurovum zhangzhouensis</name>
    <dbReference type="NCBI Taxonomy" id="3019067"/>
    <lineage>
        <taxon>Bacteria</taxon>
        <taxon>Pseudomonadati</taxon>
        <taxon>Campylobacterota</taxon>
        <taxon>Epsilonproteobacteria</taxon>
        <taxon>Campylobacterales</taxon>
        <taxon>Sulfurovaceae</taxon>
        <taxon>Sulfurovum</taxon>
    </lineage>
</organism>
<dbReference type="Proteomes" id="UP001169069">
    <property type="component" value="Unassembled WGS sequence"/>
</dbReference>
<sequence length="270" mass="31278">MQILLLNTNPVVSRLITLCLKDRHAELYEFSSQEEIEDKAYDLAFIDDASYKKISPDILKKLRIAKLVLLTSHPDERNELIDVVIKKPFLPSKIIEVIDSLELIETSESEADEPPHIFPLSEAEETLEDLYEDANDDEHKDDEEPTAISHPILDISEIERIKSLLNMDDEIYDDDLWEKDEDELETLKREVIKQNLIDEGLEIVEEEDVIKAVEKDVTLQITHDAHKSEEQREDFETKLLDAIQKMKTKKLKKLLKGAEVTININFKDSE</sequence>
<evidence type="ECO:0008006" key="3">
    <source>
        <dbReference type="Google" id="ProtNLM"/>
    </source>
</evidence>
<name>A0ABT7QYS6_9BACT</name>
<dbReference type="RefSeq" id="WP_289412924.1">
    <property type="nucleotide sequence ID" value="NZ_JAQIBD010000001.1"/>
</dbReference>
<protein>
    <recommendedName>
        <fullName evidence="3">Highly acidic protein</fullName>
    </recommendedName>
</protein>
<evidence type="ECO:0000313" key="1">
    <source>
        <dbReference type="EMBL" id="MDM5271461.1"/>
    </source>
</evidence>
<proteinExistence type="predicted"/>
<accession>A0ABT7QYS6</accession>
<reference evidence="1" key="1">
    <citation type="submission" date="2023-01" db="EMBL/GenBank/DDBJ databases">
        <title>Sulfurovum sp. zt1-1 genome assembly.</title>
        <authorList>
            <person name="Wang J."/>
        </authorList>
    </citation>
    <scope>NUCLEOTIDE SEQUENCE</scope>
    <source>
        <strain evidence="1">Zt1-1</strain>
    </source>
</reference>
<dbReference type="EMBL" id="JAQIBD010000001">
    <property type="protein sequence ID" value="MDM5271461.1"/>
    <property type="molecule type" value="Genomic_DNA"/>
</dbReference>